<reference evidence="3 4" key="1">
    <citation type="submission" date="2009-08" db="EMBL/GenBank/DDBJ databases">
        <title>The Genome Sequence of Spizellomyces punctatus strain DAOM BR117.</title>
        <authorList>
            <consortium name="The Broad Institute Genome Sequencing Platform"/>
            <person name="Russ C."/>
            <person name="Cuomo C."/>
            <person name="Shea T."/>
            <person name="Young S.K."/>
            <person name="Zeng Q."/>
            <person name="Koehrsen M."/>
            <person name="Haas B."/>
            <person name="Borodovsky M."/>
            <person name="Guigo R."/>
            <person name="Alvarado L."/>
            <person name="Berlin A."/>
            <person name="Bochicchio J."/>
            <person name="Borenstein D."/>
            <person name="Chapman S."/>
            <person name="Chen Z."/>
            <person name="Engels R."/>
            <person name="Freedman E."/>
            <person name="Gellesch M."/>
            <person name="Goldberg J."/>
            <person name="Griggs A."/>
            <person name="Gujja S."/>
            <person name="Heiman D."/>
            <person name="Hepburn T."/>
            <person name="Howarth C."/>
            <person name="Jen D."/>
            <person name="Larson L."/>
            <person name="Lewis B."/>
            <person name="Mehta T."/>
            <person name="Park D."/>
            <person name="Pearson M."/>
            <person name="Roberts A."/>
            <person name="Saif S."/>
            <person name="Shenoy N."/>
            <person name="Sisk P."/>
            <person name="Stolte C."/>
            <person name="Sykes S."/>
            <person name="Thomson T."/>
            <person name="Walk T."/>
            <person name="White J."/>
            <person name="Yandava C."/>
            <person name="Burger G."/>
            <person name="Gray M.W."/>
            <person name="Holland P.W.H."/>
            <person name="King N."/>
            <person name="Lang F.B.F."/>
            <person name="Roger A.J."/>
            <person name="Ruiz-Trillo I."/>
            <person name="Lander E."/>
            <person name="Nusbaum C."/>
        </authorList>
    </citation>
    <scope>NUCLEOTIDE SEQUENCE [LARGE SCALE GENOMIC DNA]</scope>
    <source>
        <strain evidence="3 4">DAOM BR117</strain>
    </source>
</reference>
<organism evidence="3 4">
    <name type="scientific">Spizellomyces punctatus (strain DAOM BR117)</name>
    <dbReference type="NCBI Taxonomy" id="645134"/>
    <lineage>
        <taxon>Eukaryota</taxon>
        <taxon>Fungi</taxon>
        <taxon>Fungi incertae sedis</taxon>
        <taxon>Chytridiomycota</taxon>
        <taxon>Chytridiomycota incertae sedis</taxon>
        <taxon>Chytridiomycetes</taxon>
        <taxon>Spizellomycetales</taxon>
        <taxon>Spizellomycetaceae</taxon>
        <taxon>Spizellomyces</taxon>
    </lineage>
</organism>
<name>A0A0L0H6G0_SPIPD</name>
<feature type="region of interest" description="Disordered" evidence="1">
    <location>
        <begin position="181"/>
        <end position="201"/>
    </location>
</feature>
<dbReference type="eggNOG" id="KOG4690">
    <property type="taxonomic scope" value="Eukaryota"/>
</dbReference>
<gene>
    <name evidence="3" type="ORF">SPPG_08018</name>
</gene>
<evidence type="ECO:0000259" key="2">
    <source>
        <dbReference type="Pfam" id="PF09791"/>
    </source>
</evidence>
<dbReference type="InterPro" id="IPR019180">
    <property type="entry name" value="Oxidoreductase-like_N"/>
</dbReference>
<dbReference type="InterPro" id="IPR039251">
    <property type="entry name" value="OXLD1"/>
</dbReference>
<dbReference type="Pfam" id="PF09791">
    <property type="entry name" value="Oxidored-like"/>
    <property type="match status" value="1"/>
</dbReference>
<dbReference type="GO" id="GO:0005739">
    <property type="term" value="C:mitochondrion"/>
    <property type="evidence" value="ECO:0007669"/>
    <property type="project" value="TreeGrafter"/>
</dbReference>
<dbReference type="InParanoid" id="A0A0L0H6G0"/>
<dbReference type="PANTHER" id="PTHR21193:SF3">
    <property type="entry name" value="OXIDOREDUCTASE-LIKE DOMAIN-CONTAINING PROTEIN 1"/>
    <property type="match status" value="1"/>
</dbReference>
<dbReference type="RefSeq" id="XP_016604857.1">
    <property type="nucleotide sequence ID" value="XM_016756172.1"/>
</dbReference>
<evidence type="ECO:0000313" key="4">
    <source>
        <dbReference type="Proteomes" id="UP000053201"/>
    </source>
</evidence>
<dbReference type="Proteomes" id="UP000053201">
    <property type="component" value="Unassembled WGS sequence"/>
</dbReference>
<dbReference type="PANTHER" id="PTHR21193">
    <property type="entry name" value="OXIDOREDUCTASE-LIKE DOMAIN-CONTAINING PROTEIN 1"/>
    <property type="match status" value="1"/>
</dbReference>
<keyword evidence="4" id="KW-1185">Reference proteome</keyword>
<evidence type="ECO:0000256" key="1">
    <source>
        <dbReference type="SAM" id="MobiDB-lite"/>
    </source>
</evidence>
<dbReference type="VEuPathDB" id="FungiDB:SPPG_08018"/>
<dbReference type="EMBL" id="KQ257467">
    <property type="protein sequence ID" value="KNC96817.1"/>
    <property type="molecule type" value="Genomic_DNA"/>
</dbReference>
<dbReference type="AlphaFoldDB" id="A0A0L0H6G0"/>
<feature type="domain" description="Oxidoreductase-like" evidence="2">
    <location>
        <begin position="134"/>
        <end position="169"/>
    </location>
</feature>
<dbReference type="GeneID" id="27691199"/>
<proteinExistence type="predicted"/>
<sequence>MGRLQATCSTIGYIHRRPNNALPPFQLFRHLSAAASLADRYRYYDLILEQPHSHQFDPTRLRNVNVRSEGSDTPDLPEAFLRPPTFKQRHPATDITPDTQPQLLDENNVKKNVVEAASDEELARLEEEERNLVQPEAPTNCCMSGCVHCVWDLYQEDMDDYQTSKRKIRDRRRELLLAAGREEEAAQELQEETPPEDMIDPGMKAFLEMEKRMQER</sequence>
<feature type="compositionally biased region" description="Acidic residues" evidence="1">
    <location>
        <begin position="185"/>
        <end position="199"/>
    </location>
</feature>
<dbReference type="OrthoDB" id="10064411at2759"/>
<protein>
    <recommendedName>
        <fullName evidence="2">Oxidoreductase-like domain-containing protein</fullName>
    </recommendedName>
</protein>
<dbReference type="STRING" id="645134.A0A0L0H6G0"/>
<accession>A0A0L0H6G0</accession>
<evidence type="ECO:0000313" key="3">
    <source>
        <dbReference type="EMBL" id="KNC96817.1"/>
    </source>
</evidence>